<dbReference type="PROSITE" id="PS50109">
    <property type="entry name" value="HIS_KIN"/>
    <property type="match status" value="1"/>
</dbReference>
<evidence type="ECO:0000256" key="6">
    <source>
        <dbReference type="PROSITE-ProRule" id="PRU00169"/>
    </source>
</evidence>
<dbReference type="SMART" id="SM00388">
    <property type="entry name" value="HisKA"/>
    <property type="match status" value="1"/>
</dbReference>
<evidence type="ECO:0000256" key="3">
    <source>
        <dbReference type="ARBA" id="ARBA00022553"/>
    </source>
</evidence>
<dbReference type="InterPro" id="IPR003594">
    <property type="entry name" value="HATPase_dom"/>
</dbReference>
<evidence type="ECO:0000259" key="10">
    <source>
        <dbReference type="PROSITE" id="PS50110"/>
    </source>
</evidence>
<dbReference type="SUPFAM" id="SSF52172">
    <property type="entry name" value="CheY-like"/>
    <property type="match status" value="1"/>
</dbReference>
<dbReference type="EC" id="2.7.13.3" evidence="2"/>
<feature type="domain" description="Response regulatory" evidence="10">
    <location>
        <begin position="488"/>
        <end position="602"/>
    </location>
</feature>
<sequence>MAVPATSHSSSIVVLCMSPTSAPDYAAPPASRFAVQCEVLRLSAQPSGPALIVQFLLDCGVAALFAWQYAVAPALMWIALIAFTTAVRGFFPQHPPDPLTPENLPRALRVHTWRITMHEAAHGAAGVLLFNPDEPVVQLLLATVIMAMTLSSAFSVSFYTPAMRLAITLLLAPIIVMGLIFGSSVMRTTALLGVGLMVMVWKLVTERSRHLEENIGRRHEERVLREQAQTGLRESEHAHAERLRFFSAANHDLRQPVMAIGLQAEVLRQQIDADAPKPVVQQTVAALSQAQQALEALTNQLLEIGRIEAAADPLRPGPVALAPLLRELARNSGRVRVRCPADALAWTDAVALRRVLGNLTDNALKFAPQGRVLLAVRRGRSSAVWRVEVRDNGIGIAPDMQQRVFGDFEQIGNVERNLQRGHGLGLAIVRRLADRLGFVVTLRSAPGRGSVFGFELEAAPADLVLPESTSAAEAKAAAHMLPLRPGMAVLVVEDNAVVADSIAALLRHWQAEPRVYANAAEALALADLHAIDVALCDIRLPGGLDGVALADLLQNQRPDLTIALVSADIEPVTQRMARQRGWHALRKPVQAADLRAVLAAAQA</sequence>
<evidence type="ECO:0000256" key="4">
    <source>
        <dbReference type="ARBA" id="ARBA00022679"/>
    </source>
</evidence>
<evidence type="ECO:0000256" key="8">
    <source>
        <dbReference type="SAM" id="Phobius"/>
    </source>
</evidence>
<evidence type="ECO:0000259" key="9">
    <source>
        <dbReference type="PROSITE" id="PS50109"/>
    </source>
</evidence>
<accession>A0ABU8W7Y8</accession>
<reference evidence="11 12" key="1">
    <citation type="submission" date="2024-03" db="EMBL/GenBank/DDBJ databases">
        <title>Novel species of the genus Variovorax.</title>
        <authorList>
            <person name="Liu Q."/>
            <person name="Xin Y.-H."/>
        </authorList>
    </citation>
    <scope>NUCLEOTIDE SEQUENCE [LARGE SCALE GENOMIC DNA]</scope>
    <source>
        <strain evidence="11 12">KACC 18501</strain>
    </source>
</reference>
<evidence type="ECO:0000256" key="2">
    <source>
        <dbReference type="ARBA" id="ARBA00012438"/>
    </source>
</evidence>
<dbReference type="PANTHER" id="PTHR43047">
    <property type="entry name" value="TWO-COMPONENT HISTIDINE PROTEIN KINASE"/>
    <property type="match status" value="1"/>
</dbReference>
<dbReference type="InterPro" id="IPR011006">
    <property type="entry name" value="CheY-like_superfamily"/>
</dbReference>
<dbReference type="SMART" id="SM00387">
    <property type="entry name" value="HATPase_c"/>
    <property type="match status" value="1"/>
</dbReference>
<dbReference type="InterPro" id="IPR003661">
    <property type="entry name" value="HisK_dim/P_dom"/>
</dbReference>
<dbReference type="EMBL" id="JBBKZV010000024">
    <property type="protein sequence ID" value="MEJ8825634.1"/>
    <property type="molecule type" value="Genomic_DNA"/>
</dbReference>
<evidence type="ECO:0000256" key="5">
    <source>
        <dbReference type="ARBA" id="ARBA00022777"/>
    </source>
</evidence>
<keyword evidence="3 6" id="KW-0597">Phosphoprotein</keyword>
<evidence type="ECO:0000256" key="7">
    <source>
        <dbReference type="SAM" id="Coils"/>
    </source>
</evidence>
<comment type="catalytic activity">
    <reaction evidence="1">
        <text>ATP + protein L-histidine = ADP + protein N-phospho-L-histidine.</text>
        <dbReference type="EC" id="2.7.13.3"/>
    </reaction>
</comment>
<dbReference type="RefSeq" id="WP_340366662.1">
    <property type="nucleotide sequence ID" value="NZ_JBBKZV010000024.1"/>
</dbReference>
<organism evidence="11 12">
    <name type="scientific">Variovorax humicola</name>
    <dbReference type="NCBI Taxonomy" id="1769758"/>
    <lineage>
        <taxon>Bacteria</taxon>
        <taxon>Pseudomonadati</taxon>
        <taxon>Pseudomonadota</taxon>
        <taxon>Betaproteobacteria</taxon>
        <taxon>Burkholderiales</taxon>
        <taxon>Comamonadaceae</taxon>
        <taxon>Variovorax</taxon>
    </lineage>
</organism>
<dbReference type="CDD" id="cd00082">
    <property type="entry name" value="HisKA"/>
    <property type="match status" value="1"/>
</dbReference>
<keyword evidence="8" id="KW-0812">Transmembrane</keyword>
<dbReference type="CDD" id="cd00156">
    <property type="entry name" value="REC"/>
    <property type="match status" value="1"/>
</dbReference>
<dbReference type="SUPFAM" id="SSF55874">
    <property type="entry name" value="ATPase domain of HSP90 chaperone/DNA topoisomerase II/histidine kinase"/>
    <property type="match status" value="1"/>
</dbReference>
<feature type="domain" description="Histidine kinase" evidence="9">
    <location>
        <begin position="248"/>
        <end position="460"/>
    </location>
</feature>
<dbReference type="InterPro" id="IPR004358">
    <property type="entry name" value="Sig_transdc_His_kin-like_C"/>
</dbReference>
<feature type="transmembrane region" description="Helical" evidence="8">
    <location>
        <begin position="165"/>
        <end position="182"/>
    </location>
</feature>
<dbReference type="InterPro" id="IPR001789">
    <property type="entry name" value="Sig_transdc_resp-reg_receiver"/>
</dbReference>
<dbReference type="SMART" id="SM00448">
    <property type="entry name" value="REC"/>
    <property type="match status" value="1"/>
</dbReference>
<dbReference type="Gene3D" id="3.40.50.2300">
    <property type="match status" value="1"/>
</dbReference>
<evidence type="ECO:0000256" key="1">
    <source>
        <dbReference type="ARBA" id="ARBA00000085"/>
    </source>
</evidence>
<dbReference type="GO" id="GO:0004673">
    <property type="term" value="F:protein histidine kinase activity"/>
    <property type="evidence" value="ECO:0007669"/>
    <property type="project" value="UniProtKB-EC"/>
</dbReference>
<dbReference type="PANTHER" id="PTHR43047:SF9">
    <property type="entry name" value="HISTIDINE KINASE"/>
    <property type="match status" value="1"/>
</dbReference>
<feature type="modified residue" description="4-aspartylphosphate" evidence="6">
    <location>
        <position position="537"/>
    </location>
</feature>
<dbReference type="SUPFAM" id="SSF47384">
    <property type="entry name" value="Homodimeric domain of signal transducing histidine kinase"/>
    <property type="match status" value="1"/>
</dbReference>
<feature type="coiled-coil region" evidence="7">
    <location>
        <begin position="280"/>
        <end position="307"/>
    </location>
</feature>
<keyword evidence="5 11" id="KW-0418">Kinase</keyword>
<keyword evidence="4 11" id="KW-0808">Transferase</keyword>
<name>A0ABU8W7Y8_9BURK</name>
<evidence type="ECO:0000313" key="12">
    <source>
        <dbReference type="Proteomes" id="UP001363010"/>
    </source>
</evidence>
<dbReference type="Gene3D" id="1.10.287.130">
    <property type="match status" value="1"/>
</dbReference>
<feature type="transmembrane region" description="Helical" evidence="8">
    <location>
        <begin position="74"/>
        <end position="91"/>
    </location>
</feature>
<feature type="transmembrane region" description="Helical" evidence="8">
    <location>
        <begin position="136"/>
        <end position="158"/>
    </location>
</feature>
<dbReference type="Pfam" id="PF00072">
    <property type="entry name" value="Response_reg"/>
    <property type="match status" value="1"/>
</dbReference>
<evidence type="ECO:0000313" key="11">
    <source>
        <dbReference type="EMBL" id="MEJ8825634.1"/>
    </source>
</evidence>
<dbReference type="Proteomes" id="UP001363010">
    <property type="component" value="Unassembled WGS sequence"/>
</dbReference>
<comment type="caution">
    <text evidence="11">The sequence shown here is derived from an EMBL/GenBank/DDBJ whole genome shotgun (WGS) entry which is preliminary data.</text>
</comment>
<keyword evidence="7" id="KW-0175">Coiled coil</keyword>
<dbReference type="Pfam" id="PF02518">
    <property type="entry name" value="HATPase_c"/>
    <property type="match status" value="1"/>
</dbReference>
<proteinExistence type="predicted"/>
<dbReference type="PROSITE" id="PS50110">
    <property type="entry name" value="RESPONSE_REGULATORY"/>
    <property type="match status" value="1"/>
</dbReference>
<dbReference type="PRINTS" id="PR00344">
    <property type="entry name" value="BCTRLSENSOR"/>
</dbReference>
<keyword evidence="8" id="KW-0472">Membrane</keyword>
<keyword evidence="12" id="KW-1185">Reference proteome</keyword>
<dbReference type="InterPro" id="IPR036890">
    <property type="entry name" value="HATPase_C_sf"/>
</dbReference>
<keyword evidence="8" id="KW-1133">Transmembrane helix</keyword>
<dbReference type="InterPro" id="IPR036097">
    <property type="entry name" value="HisK_dim/P_sf"/>
</dbReference>
<dbReference type="InterPro" id="IPR005467">
    <property type="entry name" value="His_kinase_dom"/>
</dbReference>
<gene>
    <name evidence="11" type="ORF">WKW80_27005</name>
</gene>
<dbReference type="Gene3D" id="3.30.565.10">
    <property type="entry name" value="Histidine kinase-like ATPase, C-terminal domain"/>
    <property type="match status" value="1"/>
</dbReference>
<dbReference type="Pfam" id="PF00512">
    <property type="entry name" value="HisKA"/>
    <property type="match status" value="1"/>
</dbReference>
<protein>
    <recommendedName>
        <fullName evidence="2">histidine kinase</fullName>
        <ecNumber evidence="2">2.7.13.3</ecNumber>
    </recommendedName>
</protein>